<protein>
    <submittedName>
        <fullName evidence="2">Transferase</fullName>
    </submittedName>
</protein>
<dbReference type="InterPro" id="IPR029055">
    <property type="entry name" value="Ntn_hydrolases_N"/>
</dbReference>
<keyword evidence="3" id="KW-1185">Reference proteome</keyword>
<dbReference type="AlphaFoldDB" id="A0A2W5X126"/>
<dbReference type="GO" id="GO:0016740">
    <property type="term" value="F:transferase activity"/>
    <property type="evidence" value="ECO:0007669"/>
    <property type="project" value="UniProtKB-KW"/>
</dbReference>
<sequence>MAASTHWLATASAQAVLERDGTAFDAAVAGAFVLHVVEPHLNGPGGDMTGVFATADDPGRPVVLAGQGPAPAGATIEHYRAQGLDLVPGSGALAAAVPGAVDAWLLLLRDHGTWSVADVLRFAIGYARDGHPLLGRVAATIGSVAGLFREHWPTSAQRWMPDGRVPEPGEMVTDPEYAGVLEALVEAEGRALADGASRAAAIDAARDAWRDVVGPAVEEFVRTPHRHSDGADHAGVMTAADVAAFSASFEEATTVTFRGHTVAKTGPWGQGPVLLQALKILEGLDDSLLDPSTEAGAHTVLEALKLAMADRDAWYGEGADPVVLAHLLSDGYAAERRALIGERASAEVRPGSVPGRPTPPLPALRTSSALTAAPGSLPGAPGVGEPTVTSVGEPTVAAVPVDAAVDPVPDALGATRGDTCHIDVVDRWGNMVSATPSGGWLQSSPTVPGLGFCLGTRLQMTWLDESSPSALRPGARPRTTLTPTLVLRDGQPVMALGSPGGDQQDQWQLLMLLRVLVGGYTPQEAIDAPALHTTSMPGSFWPRTWTPAGAVVEDRLGADVVAGLVARGHQVTLAGDWALGRLSAVTRDPGTGLLGAAANPRGAQGYAAGR</sequence>
<dbReference type="SUPFAM" id="SSF56235">
    <property type="entry name" value="N-terminal nucleophile aminohydrolases (Ntn hydrolases)"/>
    <property type="match status" value="1"/>
</dbReference>
<dbReference type="Gene3D" id="3.60.20.40">
    <property type="match status" value="1"/>
</dbReference>
<dbReference type="InterPro" id="IPR043137">
    <property type="entry name" value="GGT_ssub_C"/>
</dbReference>
<evidence type="ECO:0000256" key="1">
    <source>
        <dbReference type="SAM" id="MobiDB-lite"/>
    </source>
</evidence>
<proteinExistence type="predicted"/>
<reference evidence="2 3" key="1">
    <citation type="submission" date="2018-06" db="EMBL/GenBank/DDBJ databases">
        <title>Whole genome sequencing of a novel hydrocarbon degrading bacterial strain, PW21 isolated from oil contaminated produced water sample.</title>
        <authorList>
            <person name="Nagkirti P."/>
            <person name="Shaikh A."/>
            <person name="Gowdaman V."/>
            <person name="Engineer A.E."/>
            <person name="Dagar S."/>
            <person name="Dhakephalkar P.K."/>
        </authorList>
    </citation>
    <scope>NUCLEOTIDE SEQUENCE [LARGE SCALE GENOMIC DNA]</scope>
    <source>
        <strain evidence="2 3">PW21</strain>
    </source>
</reference>
<dbReference type="Proteomes" id="UP000248783">
    <property type="component" value="Unassembled WGS sequence"/>
</dbReference>
<dbReference type="PANTHER" id="PTHR43881">
    <property type="entry name" value="GAMMA-GLUTAMYLTRANSPEPTIDASE (AFU_ORTHOLOGUE AFUA_4G13580)"/>
    <property type="match status" value="1"/>
</dbReference>
<accession>A0A2W5X126</accession>
<dbReference type="PRINTS" id="PR01210">
    <property type="entry name" value="GGTRANSPTASE"/>
</dbReference>
<dbReference type="RefSeq" id="WP_111250292.1">
    <property type="nucleotide sequence ID" value="NZ_QKWH01000002.1"/>
</dbReference>
<feature type="region of interest" description="Disordered" evidence="1">
    <location>
        <begin position="346"/>
        <end position="366"/>
    </location>
</feature>
<dbReference type="InterPro" id="IPR043138">
    <property type="entry name" value="GGT_lsub"/>
</dbReference>
<comment type="caution">
    <text evidence="2">The sequence shown here is derived from an EMBL/GenBank/DDBJ whole genome shotgun (WGS) entry which is preliminary data.</text>
</comment>
<gene>
    <name evidence="2" type="ORF">DNL40_05615</name>
</gene>
<dbReference type="Gene3D" id="1.10.246.130">
    <property type="match status" value="1"/>
</dbReference>
<evidence type="ECO:0000313" key="2">
    <source>
        <dbReference type="EMBL" id="PZR54436.1"/>
    </source>
</evidence>
<organism evidence="2 3">
    <name type="scientific">Xylanimonas oleitrophica</name>
    <dbReference type="NCBI Taxonomy" id="2607479"/>
    <lineage>
        <taxon>Bacteria</taxon>
        <taxon>Bacillati</taxon>
        <taxon>Actinomycetota</taxon>
        <taxon>Actinomycetes</taxon>
        <taxon>Micrococcales</taxon>
        <taxon>Promicromonosporaceae</taxon>
        <taxon>Xylanimonas</taxon>
    </lineage>
</organism>
<dbReference type="Pfam" id="PF01019">
    <property type="entry name" value="G_glu_transpept"/>
    <property type="match status" value="1"/>
</dbReference>
<name>A0A2W5X126_9MICO</name>
<evidence type="ECO:0000313" key="3">
    <source>
        <dbReference type="Proteomes" id="UP000248783"/>
    </source>
</evidence>
<keyword evidence="2" id="KW-0808">Transferase</keyword>
<dbReference type="PANTHER" id="PTHR43881:SF1">
    <property type="entry name" value="GAMMA-GLUTAMYLTRANSPEPTIDASE (AFU_ORTHOLOGUE AFUA_4G13580)"/>
    <property type="match status" value="1"/>
</dbReference>
<dbReference type="EMBL" id="QKWH01000002">
    <property type="protein sequence ID" value="PZR54436.1"/>
    <property type="molecule type" value="Genomic_DNA"/>
</dbReference>
<dbReference type="InterPro" id="IPR052896">
    <property type="entry name" value="GGT-like_enzyme"/>
</dbReference>